<dbReference type="PROSITE" id="PS50059">
    <property type="entry name" value="FKBP_PPIASE"/>
    <property type="match status" value="1"/>
</dbReference>
<evidence type="ECO:0000256" key="2">
    <source>
        <dbReference type="ARBA" id="ARBA00013194"/>
    </source>
</evidence>
<comment type="catalytic activity">
    <reaction evidence="1 5">
        <text>[protein]-peptidylproline (omega=180) = [protein]-peptidylproline (omega=0)</text>
        <dbReference type="Rhea" id="RHEA:16237"/>
        <dbReference type="Rhea" id="RHEA-COMP:10747"/>
        <dbReference type="Rhea" id="RHEA-COMP:10748"/>
        <dbReference type="ChEBI" id="CHEBI:83833"/>
        <dbReference type="ChEBI" id="CHEBI:83834"/>
        <dbReference type="EC" id="5.2.1.8"/>
    </reaction>
</comment>
<dbReference type="Proteomes" id="UP000654075">
    <property type="component" value="Unassembled WGS sequence"/>
</dbReference>
<dbReference type="Gene3D" id="3.10.50.40">
    <property type="match status" value="1"/>
</dbReference>
<evidence type="ECO:0000313" key="7">
    <source>
        <dbReference type="EMBL" id="CAE8618121.1"/>
    </source>
</evidence>
<evidence type="ECO:0000256" key="1">
    <source>
        <dbReference type="ARBA" id="ARBA00000971"/>
    </source>
</evidence>
<keyword evidence="3 5" id="KW-0697">Rotamase</keyword>
<dbReference type="Pfam" id="PF00254">
    <property type="entry name" value="FKBP_C"/>
    <property type="match status" value="1"/>
</dbReference>
<evidence type="ECO:0000313" key="8">
    <source>
        <dbReference type="Proteomes" id="UP000654075"/>
    </source>
</evidence>
<name>A0A813G192_POLGL</name>
<evidence type="ECO:0000259" key="6">
    <source>
        <dbReference type="PROSITE" id="PS50059"/>
    </source>
</evidence>
<accession>A0A813G192</accession>
<feature type="domain" description="PPIase FKBP-type" evidence="6">
    <location>
        <begin position="204"/>
        <end position="320"/>
    </location>
</feature>
<evidence type="ECO:0000256" key="5">
    <source>
        <dbReference type="PROSITE-ProRule" id="PRU00277"/>
    </source>
</evidence>
<dbReference type="GO" id="GO:0003755">
    <property type="term" value="F:peptidyl-prolyl cis-trans isomerase activity"/>
    <property type="evidence" value="ECO:0007669"/>
    <property type="project" value="UniProtKB-KW"/>
</dbReference>
<dbReference type="EMBL" id="CAJNNV010026412">
    <property type="protein sequence ID" value="CAE8618121.1"/>
    <property type="molecule type" value="Genomic_DNA"/>
</dbReference>
<dbReference type="InterPro" id="IPR046357">
    <property type="entry name" value="PPIase_dom_sf"/>
</dbReference>
<proteinExistence type="predicted"/>
<keyword evidence="4 5" id="KW-0413">Isomerase</keyword>
<organism evidence="7 8">
    <name type="scientific">Polarella glacialis</name>
    <name type="common">Dinoflagellate</name>
    <dbReference type="NCBI Taxonomy" id="89957"/>
    <lineage>
        <taxon>Eukaryota</taxon>
        <taxon>Sar</taxon>
        <taxon>Alveolata</taxon>
        <taxon>Dinophyceae</taxon>
        <taxon>Suessiales</taxon>
        <taxon>Suessiaceae</taxon>
        <taxon>Polarella</taxon>
    </lineage>
</organism>
<dbReference type="AlphaFoldDB" id="A0A813G192"/>
<comment type="caution">
    <text evidence="7">The sequence shown here is derived from an EMBL/GenBank/DDBJ whole genome shotgun (WGS) entry which is preliminary data.</text>
</comment>
<evidence type="ECO:0000256" key="3">
    <source>
        <dbReference type="ARBA" id="ARBA00023110"/>
    </source>
</evidence>
<protein>
    <recommendedName>
        <fullName evidence="2 5">peptidylprolyl isomerase</fullName>
        <ecNumber evidence="2 5">5.2.1.8</ecNumber>
    </recommendedName>
</protein>
<dbReference type="OMA" id="TIAYHID"/>
<dbReference type="PANTHER" id="PTHR43811">
    <property type="entry name" value="FKBP-TYPE PEPTIDYL-PROLYL CIS-TRANS ISOMERASE FKPA"/>
    <property type="match status" value="1"/>
</dbReference>
<reference evidence="7" key="1">
    <citation type="submission" date="2021-02" db="EMBL/GenBank/DDBJ databases">
        <authorList>
            <person name="Dougan E. K."/>
            <person name="Rhodes N."/>
            <person name="Thang M."/>
            <person name="Chan C."/>
        </authorList>
    </citation>
    <scope>NUCLEOTIDE SEQUENCE</scope>
</reference>
<dbReference type="InterPro" id="IPR001179">
    <property type="entry name" value="PPIase_FKBP_dom"/>
</dbReference>
<dbReference type="SUPFAM" id="SSF54534">
    <property type="entry name" value="FKBP-like"/>
    <property type="match status" value="1"/>
</dbReference>
<dbReference type="PANTHER" id="PTHR43811:SF19">
    <property type="entry name" value="39 KDA FK506-BINDING NUCLEAR PROTEIN"/>
    <property type="match status" value="1"/>
</dbReference>
<feature type="non-terminal residue" evidence="7">
    <location>
        <position position="337"/>
    </location>
</feature>
<sequence length="337" mass="36757">AVIALCSLDSCSSKAGSSQQLTCETCQTLCVMLQEKLDDLAPKSGLAMTHAACEVVAAALTRKGPCSMDAAWAPVAQKLELGLDKVKLACRRQMERLEEAMEAALAVPLLRDSELRQKLCLPPQQKDACSSIWDASEVPVSKQKAELLRSRARLREEQEGQQNELLASEFFEANAQLPGIEVLESGLQIKVLRVGQGRGPPSLEQKVSVHYRGMLIDCIPQEGPEACSGGTEFDSTYTCKDGSPSAERQACEKKQPITFTAAQAGSFWPDVLVRMREGSRVEAYVPYRLAYGSVDDPRKRPAKVGTRAALVFQVELVEVHDLKEAAVKTESHFAFGC</sequence>
<dbReference type="EC" id="5.2.1.8" evidence="2 5"/>
<gene>
    <name evidence="7" type="ORF">PGLA1383_LOCUS35771</name>
</gene>
<evidence type="ECO:0000256" key="4">
    <source>
        <dbReference type="ARBA" id="ARBA00023235"/>
    </source>
</evidence>
<keyword evidence="8" id="KW-1185">Reference proteome</keyword>